<comment type="caution">
    <text evidence="2">The sequence shown here is derived from an EMBL/GenBank/DDBJ whole genome shotgun (WGS) entry which is preliminary data.</text>
</comment>
<feature type="chain" id="PRO_5006881801" description="Secreted protein" evidence="1">
    <location>
        <begin position="21"/>
        <end position="103"/>
    </location>
</feature>
<protein>
    <recommendedName>
        <fullName evidence="4">Secreted protein</fullName>
    </recommendedName>
</protein>
<organism evidence="2 3">
    <name type="scientific">Trichinella nativa</name>
    <dbReference type="NCBI Taxonomy" id="6335"/>
    <lineage>
        <taxon>Eukaryota</taxon>
        <taxon>Metazoa</taxon>
        <taxon>Ecdysozoa</taxon>
        <taxon>Nematoda</taxon>
        <taxon>Enoplea</taxon>
        <taxon>Dorylaimia</taxon>
        <taxon>Trichinellida</taxon>
        <taxon>Trichinellidae</taxon>
        <taxon>Trichinella</taxon>
    </lineage>
</organism>
<accession>A0A0V1LHP7</accession>
<reference evidence="2 3" key="1">
    <citation type="submission" date="2015-05" db="EMBL/GenBank/DDBJ databases">
        <title>Evolution of Trichinella species and genotypes.</title>
        <authorList>
            <person name="Korhonen P.K."/>
            <person name="Edoardo P."/>
            <person name="Giuseppe L.R."/>
            <person name="Gasser R.B."/>
        </authorList>
    </citation>
    <scope>NUCLEOTIDE SEQUENCE [LARGE SCALE GENOMIC DNA]</scope>
    <source>
        <strain evidence="2">ISS10</strain>
    </source>
</reference>
<keyword evidence="1" id="KW-0732">Signal</keyword>
<evidence type="ECO:0000256" key="1">
    <source>
        <dbReference type="SAM" id="SignalP"/>
    </source>
</evidence>
<dbReference type="AlphaFoldDB" id="A0A0V1LHP7"/>
<proteinExistence type="predicted"/>
<keyword evidence="3" id="KW-1185">Reference proteome</keyword>
<gene>
    <name evidence="2" type="ORF">T02_4249</name>
</gene>
<evidence type="ECO:0000313" key="2">
    <source>
        <dbReference type="EMBL" id="KRZ58738.1"/>
    </source>
</evidence>
<name>A0A0V1LHP7_9BILA</name>
<dbReference type="EMBL" id="JYDW01000053">
    <property type="protein sequence ID" value="KRZ58738.1"/>
    <property type="molecule type" value="Genomic_DNA"/>
</dbReference>
<feature type="signal peptide" evidence="1">
    <location>
        <begin position="1"/>
        <end position="20"/>
    </location>
</feature>
<sequence>MQIFMRGLAVCLLWCYSSLTIVKILFTQCTEKKLQFKEWNKEKVKSRKARCRTREEKSKPNNTSKGEVILKYFRIRGRHEAEQEKTKFLDPNSVSLGLGYFER</sequence>
<evidence type="ECO:0000313" key="3">
    <source>
        <dbReference type="Proteomes" id="UP000054721"/>
    </source>
</evidence>
<feature type="non-terminal residue" evidence="2">
    <location>
        <position position="1"/>
    </location>
</feature>
<evidence type="ECO:0008006" key="4">
    <source>
        <dbReference type="Google" id="ProtNLM"/>
    </source>
</evidence>
<dbReference type="Proteomes" id="UP000054721">
    <property type="component" value="Unassembled WGS sequence"/>
</dbReference>